<feature type="domain" description="ABC transporter" evidence="8">
    <location>
        <begin position="480"/>
        <end position="715"/>
    </location>
</feature>
<keyword evidence="4" id="KW-0067">ATP-binding</keyword>
<evidence type="ECO:0000256" key="3">
    <source>
        <dbReference type="ARBA" id="ARBA00022741"/>
    </source>
</evidence>
<dbReference type="Pfam" id="PF00664">
    <property type="entry name" value="ABC_membrane"/>
    <property type="match status" value="1"/>
</dbReference>
<evidence type="ECO:0000256" key="5">
    <source>
        <dbReference type="ARBA" id="ARBA00022989"/>
    </source>
</evidence>
<proteinExistence type="predicted"/>
<dbReference type="PANTHER" id="PTHR24221">
    <property type="entry name" value="ATP-BINDING CASSETTE SUB-FAMILY B"/>
    <property type="match status" value="1"/>
</dbReference>
<evidence type="ECO:0000256" key="1">
    <source>
        <dbReference type="ARBA" id="ARBA00004651"/>
    </source>
</evidence>
<dbReference type="CDD" id="cd18584">
    <property type="entry name" value="ABC_6TM_AarD_CydD"/>
    <property type="match status" value="1"/>
</dbReference>
<evidence type="ECO:0000313" key="11">
    <source>
        <dbReference type="Proteomes" id="UP000189059"/>
    </source>
</evidence>
<name>A0ABX3K362_9BACL</name>
<sequence>MGKDLLGYRGAKTTFLLVAGCTLAQSMAILLQAKWLAETVSALFAGASLQEQGGIALFLLAFLLRHGVGAVQQGLAQRFAEQTGASLRKELLGVLFQRGPALVRAEGTGNVVTLVLEGIGKFRKYAELTIPRMMGAGITPALVWLYVFMTDRISGIILLVTMPILIAFLILVGLAARKQTERQLDSYRLLSNHFVDSLRGLMTLKFLGQSRRHSASIQQVSEDYRKATMRTLRVAFLSSFALDFFTMLSVASVAVNLGLRLINGSIELLPALLVLILAPEYFLPVRMVGADFHATLDGKQAGEAMQSIIRASRAEGKWKPSVSEAAPNGGADGACEAAVADSGVGAGGAGCIRTADAADDAEAAVSMTTDTAIAATTDAAVAATTDAAIAATTDAAIAATTDAAIAATTDAAIAATTDAAIAATTNTTMAMTADALHAARTDTARKVGAAFPAPILQIKDNSINRGSSPAVFRWDDHSMLELRGVGLRHESQGPASLEDVSFRIPGKGRIGIVGESGAGKSTLIDLLGGFAAPTAGEIRLNGVKLEQGNREAWRSGVTYMPQHPYLFSSTLQDNVRFYAPDASDADVLAAVEAAGLIDLVRTLPKGLHEMIGAGGRALSGGQAQRVALARALLGGRQVLLLDEPTAHLDIETEYELKETMLSLFRDRWVFLATHRLHWMRDMDFMIVLHRGRVAETGTHEELMQLKGVYYGLVTSQMEGIG</sequence>
<feature type="transmembrane region" description="Helical" evidence="7">
    <location>
        <begin position="234"/>
        <end position="255"/>
    </location>
</feature>
<dbReference type="InterPro" id="IPR039421">
    <property type="entry name" value="Type_1_exporter"/>
</dbReference>
<dbReference type="PROSITE" id="PS50893">
    <property type="entry name" value="ABC_TRANSPORTER_2"/>
    <property type="match status" value="1"/>
</dbReference>
<evidence type="ECO:0000256" key="4">
    <source>
        <dbReference type="ARBA" id="ARBA00022840"/>
    </source>
</evidence>
<dbReference type="PROSITE" id="PS00211">
    <property type="entry name" value="ABC_TRANSPORTER_1"/>
    <property type="match status" value="1"/>
</dbReference>
<dbReference type="InterPro" id="IPR003439">
    <property type="entry name" value="ABC_transporter-like_ATP-bd"/>
</dbReference>
<evidence type="ECO:0000256" key="7">
    <source>
        <dbReference type="SAM" id="Phobius"/>
    </source>
</evidence>
<organism evidence="10 11">
    <name type="scientific">Paenibacillus ihbetae</name>
    <dbReference type="NCBI Taxonomy" id="1870820"/>
    <lineage>
        <taxon>Bacteria</taxon>
        <taxon>Bacillati</taxon>
        <taxon>Bacillota</taxon>
        <taxon>Bacilli</taxon>
        <taxon>Bacillales</taxon>
        <taxon>Paenibacillaceae</taxon>
        <taxon>Paenibacillus</taxon>
    </lineage>
</organism>
<feature type="domain" description="ABC transmembrane type-1" evidence="9">
    <location>
        <begin position="16"/>
        <end position="297"/>
    </location>
</feature>
<dbReference type="SMART" id="SM00382">
    <property type="entry name" value="AAA"/>
    <property type="match status" value="1"/>
</dbReference>
<dbReference type="RefSeq" id="WP_077568541.1">
    <property type="nucleotide sequence ID" value="NZ_MRVI01000001.1"/>
</dbReference>
<dbReference type="InterPro" id="IPR003593">
    <property type="entry name" value="AAA+_ATPase"/>
</dbReference>
<evidence type="ECO:0000259" key="8">
    <source>
        <dbReference type="PROSITE" id="PS50893"/>
    </source>
</evidence>
<keyword evidence="2 7" id="KW-0812">Transmembrane</keyword>
<keyword evidence="6 7" id="KW-0472">Membrane</keyword>
<dbReference type="InterPro" id="IPR036640">
    <property type="entry name" value="ABC1_TM_sf"/>
</dbReference>
<evidence type="ECO:0000256" key="6">
    <source>
        <dbReference type="ARBA" id="ARBA00023136"/>
    </source>
</evidence>
<dbReference type="SUPFAM" id="SSF90123">
    <property type="entry name" value="ABC transporter transmembrane region"/>
    <property type="match status" value="1"/>
</dbReference>
<dbReference type="Gene3D" id="1.20.1560.10">
    <property type="entry name" value="ABC transporter type 1, transmembrane domain"/>
    <property type="match status" value="1"/>
</dbReference>
<comment type="caution">
    <text evidence="10">The sequence shown here is derived from an EMBL/GenBank/DDBJ whole genome shotgun (WGS) entry which is preliminary data.</text>
</comment>
<evidence type="ECO:0000313" key="10">
    <source>
        <dbReference type="EMBL" id="OOC63884.1"/>
    </source>
</evidence>
<keyword evidence="3" id="KW-0547">Nucleotide-binding</keyword>
<feature type="transmembrane region" description="Helical" evidence="7">
    <location>
        <begin position="155"/>
        <end position="176"/>
    </location>
</feature>
<dbReference type="PANTHER" id="PTHR24221:SF614">
    <property type="entry name" value="GLUTATHIONE_L-CYSTEINE TRANSPORT SYSTEM ATP-BINDING_PERMEASE PROTEIN CYDC"/>
    <property type="match status" value="1"/>
</dbReference>
<comment type="subcellular location">
    <subcellularLocation>
        <location evidence="1">Cell membrane</location>
        <topology evidence="1">Multi-pass membrane protein</topology>
    </subcellularLocation>
</comment>
<protein>
    <submittedName>
        <fullName evidence="10">Thiol reductant ABC exporter subunit CydD</fullName>
    </submittedName>
</protein>
<dbReference type="EMBL" id="MRVI01000001">
    <property type="protein sequence ID" value="OOC63884.1"/>
    <property type="molecule type" value="Genomic_DNA"/>
</dbReference>
<dbReference type="PROSITE" id="PS50929">
    <property type="entry name" value="ABC_TM1F"/>
    <property type="match status" value="1"/>
</dbReference>
<evidence type="ECO:0000259" key="9">
    <source>
        <dbReference type="PROSITE" id="PS50929"/>
    </source>
</evidence>
<evidence type="ECO:0000256" key="2">
    <source>
        <dbReference type="ARBA" id="ARBA00022692"/>
    </source>
</evidence>
<feature type="transmembrane region" description="Helical" evidence="7">
    <location>
        <begin position="43"/>
        <end position="64"/>
    </location>
</feature>
<dbReference type="SUPFAM" id="SSF52540">
    <property type="entry name" value="P-loop containing nucleoside triphosphate hydrolases"/>
    <property type="match status" value="1"/>
</dbReference>
<dbReference type="Proteomes" id="UP000189059">
    <property type="component" value="Unassembled WGS sequence"/>
</dbReference>
<keyword evidence="5 7" id="KW-1133">Transmembrane helix</keyword>
<dbReference type="Gene3D" id="3.40.50.300">
    <property type="entry name" value="P-loop containing nucleotide triphosphate hydrolases"/>
    <property type="match status" value="1"/>
</dbReference>
<dbReference type="InterPro" id="IPR011527">
    <property type="entry name" value="ABC1_TM_dom"/>
</dbReference>
<feature type="transmembrane region" description="Helical" evidence="7">
    <location>
        <begin position="130"/>
        <end position="149"/>
    </location>
</feature>
<gene>
    <name evidence="10" type="ORF">BBD40_19685</name>
</gene>
<reference evidence="10 11" key="1">
    <citation type="submission" date="2016-12" db="EMBL/GenBank/DDBJ databases">
        <title>Genome sequencing and description of Paenibacillus sp. nov. from high altitude lake in the Indian Trans- Himalayas.</title>
        <authorList>
            <person name="Kiran S."/>
            <person name="Swarnkar M.K."/>
            <person name="Rana A."/>
            <person name="Tewari R."/>
            <person name="Gulati A."/>
        </authorList>
    </citation>
    <scope>NUCLEOTIDE SEQUENCE [LARGE SCALE GENOMIC DNA]</scope>
    <source>
        <strain evidence="10 11">IHBB 9951</strain>
    </source>
</reference>
<dbReference type="Pfam" id="PF00005">
    <property type="entry name" value="ABC_tran"/>
    <property type="match status" value="1"/>
</dbReference>
<keyword evidence="11" id="KW-1185">Reference proteome</keyword>
<accession>A0ABX3K362</accession>
<dbReference type="InterPro" id="IPR017871">
    <property type="entry name" value="ABC_transporter-like_CS"/>
</dbReference>
<dbReference type="InterPro" id="IPR027417">
    <property type="entry name" value="P-loop_NTPase"/>
</dbReference>